<feature type="transmembrane region" description="Helical" evidence="5">
    <location>
        <begin position="181"/>
        <end position="203"/>
    </location>
</feature>
<evidence type="ECO:0000256" key="1">
    <source>
        <dbReference type="ARBA" id="ARBA00004141"/>
    </source>
</evidence>
<evidence type="ECO:0000256" key="3">
    <source>
        <dbReference type="ARBA" id="ARBA00022989"/>
    </source>
</evidence>
<feature type="transmembrane region" description="Helical" evidence="5">
    <location>
        <begin position="6"/>
        <end position="24"/>
    </location>
</feature>
<name>X1M750_9ZZZZ</name>
<keyword evidence="4 5" id="KW-0472">Membrane</keyword>
<organism evidence="7">
    <name type="scientific">marine sediment metagenome</name>
    <dbReference type="NCBI Taxonomy" id="412755"/>
    <lineage>
        <taxon>unclassified sequences</taxon>
        <taxon>metagenomes</taxon>
        <taxon>ecological metagenomes</taxon>
    </lineage>
</organism>
<dbReference type="InterPro" id="IPR051533">
    <property type="entry name" value="WaaL-like"/>
</dbReference>
<dbReference type="AlphaFoldDB" id="X1M750"/>
<dbReference type="Pfam" id="PF04932">
    <property type="entry name" value="Wzy_C"/>
    <property type="match status" value="1"/>
</dbReference>
<evidence type="ECO:0000256" key="4">
    <source>
        <dbReference type="ARBA" id="ARBA00023136"/>
    </source>
</evidence>
<feature type="domain" description="O-antigen ligase-related" evidence="6">
    <location>
        <begin position="2"/>
        <end position="123"/>
    </location>
</feature>
<feature type="transmembrane region" description="Helical" evidence="5">
    <location>
        <begin position="146"/>
        <end position="166"/>
    </location>
</feature>
<reference evidence="7" key="1">
    <citation type="journal article" date="2014" name="Front. Microbiol.">
        <title>High frequency of phylogenetically diverse reductive dehalogenase-homologous genes in deep subseafloor sedimentary metagenomes.</title>
        <authorList>
            <person name="Kawai M."/>
            <person name="Futagami T."/>
            <person name="Toyoda A."/>
            <person name="Takaki Y."/>
            <person name="Nishi S."/>
            <person name="Hori S."/>
            <person name="Arai W."/>
            <person name="Tsubouchi T."/>
            <person name="Morono Y."/>
            <person name="Uchiyama I."/>
            <person name="Ito T."/>
            <person name="Fujiyama A."/>
            <person name="Inagaki F."/>
            <person name="Takami H."/>
        </authorList>
    </citation>
    <scope>NUCLEOTIDE SEQUENCE</scope>
    <source>
        <strain evidence="7">Expedition CK06-06</strain>
    </source>
</reference>
<evidence type="ECO:0000256" key="5">
    <source>
        <dbReference type="SAM" id="Phobius"/>
    </source>
</evidence>
<evidence type="ECO:0000256" key="2">
    <source>
        <dbReference type="ARBA" id="ARBA00022692"/>
    </source>
</evidence>
<keyword evidence="2 5" id="KW-0812">Transmembrane</keyword>
<evidence type="ECO:0000259" key="6">
    <source>
        <dbReference type="Pfam" id="PF04932"/>
    </source>
</evidence>
<feature type="transmembrane region" description="Helical" evidence="5">
    <location>
        <begin position="31"/>
        <end position="50"/>
    </location>
</feature>
<comment type="subcellular location">
    <subcellularLocation>
        <location evidence="1">Membrane</location>
        <topology evidence="1">Multi-pass membrane protein</topology>
    </subcellularLocation>
</comment>
<dbReference type="EMBL" id="BARV01003696">
    <property type="protein sequence ID" value="GAI10495.1"/>
    <property type="molecule type" value="Genomic_DNA"/>
</dbReference>
<dbReference type="PANTHER" id="PTHR37422:SF13">
    <property type="entry name" value="LIPOPOLYSACCHARIDE BIOSYNTHESIS PROTEIN PA4999-RELATED"/>
    <property type="match status" value="1"/>
</dbReference>
<keyword evidence="3 5" id="KW-1133">Transmembrane helix</keyword>
<dbReference type="GO" id="GO:0016020">
    <property type="term" value="C:membrane"/>
    <property type="evidence" value="ECO:0007669"/>
    <property type="project" value="UniProtKB-SubCell"/>
</dbReference>
<comment type="caution">
    <text evidence="7">The sequence shown here is derived from an EMBL/GenBank/DDBJ whole genome shotgun (WGS) entry which is preliminary data.</text>
</comment>
<proteinExistence type="predicted"/>
<dbReference type="PANTHER" id="PTHR37422">
    <property type="entry name" value="TEICHURONIC ACID BIOSYNTHESIS PROTEIN TUAE"/>
    <property type="match status" value="1"/>
</dbReference>
<protein>
    <recommendedName>
        <fullName evidence="6">O-antigen ligase-related domain-containing protein</fullName>
    </recommendedName>
</protein>
<accession>X1M750</accession>
<sequence length="268" mass="28774">GILVLSASGGGWIAATAGIFIVLLYHRVKTFWGTSLASVVAVGATLPIWYNTTWIKAVFPIQSLLDRVERWQATIAALKDYPLAGLGLGGWWSKVSTFGMLGGPHNAYLQLYSDTGALGMIALVLAVIISVKLSRQILYADKDSPIYGITAGITAGLIAGGIHALIDDNMNALIQVGNDYLYYAIPLLWLWAALLVVSCQRLLRNTEKDWGRRGGGLFWSGGSSWLFCLAGANLTTEGFSGAAVTPQPWALSKKVNIIPAGSRENSFR</sequence>
<feature type="transmembrane region" description="Helical" evidence="5">
    <location>
        <begin position="116"/>
        <end position="134"/>
    </location>
</feature>
<evidence type="ECO:0000313" key="7">
    <source>
        <dbReference type="EMBL" id="GAI10495.1"/>
    </source>
</evidence>
<dbReference type="InterPro" id="IPR007016">
    <property type="entry name" value="O-antigen_ligase-rel_domated"/>
</dbReference>
<gene>
    <name evidence="7" type="ORF">S06H3_08676</name>
</gene>
<feature type="non-terminal residue" evidence="7">
    <location>
        <position position="1"/>
    </location>
</feature>